<protein>
    <recommendedName>
        <fullName evidence="3">CorA-like transporter domain-containing protein</fullName>
    </recommendedName>
</protein>
<evidence type="ECO:0000256" key="2">
    <source>
        <dbReference type="SAM" id="Phobius"/>
    </source>
</evidence>
<keyword evidence="2" id="KW-0472">Membrane</keyword>
<feature type="compositionally biased region" description="Polar residues" evidence="1">
    <location>
        <begin position="615"/>
        <end position="625"/>
    </location>
</feature>
<dbReference type="Pfam" id="PF26616">
    <property type="entry name" value="CorA-like"/>
    <property type="match status" value="1"/>
</dbReference>
<reference evidence="4" key="1">
    <citation type="submission" date="2023-06" db="EMBL/GenBank/DDBJ databases">
        <title>Genome-scale phylogeny and comparative genomics of the fungal order Sordariales.</title>
        <authorList>
            <consortium name="Lawrence Berkeley National Laboratory"/>
            <person name="Hensen N."/>
            <person name="Bonometti L."/>
            <person name="Westerberg I."/>
            <person name="Brannstrom I.O."/>
            <person name="Guillou S."/>
            <person name="Cros-Aarteil S."/>
            <person name="Calhoun S."/>
            <person name="Haridas S."/>
            <person name="Kuo A."/>
            <person name="Mondo S."/>
            <person name="Pangilinan J."/>
            <person name="Riley R."/>
            <person name="Labutti K."/>
            <person name="Andreopoulos B."/>
            <person name="Lipzen A."/>
            <person name="Chen C."/>
            <person name="Yanf M."/>
            <person name="Daum C."/>
            <person name="Ng V."/>
            <person name="Clum A."/>
            <person name="Steindorff A."/>
            <person name="Ohm R."/>
            <person name="Martin F."/>
            <person name="Silar P."/>
            <person name="Natvig D."/>
            <person name="Lalanne C."/>
            <person name="Gautier V."/>
            <person name="Ament-Velasquez S.L."/>
            <person name="Kruys A."/>
            <person name="Hutchinson M.I."/>
            <person name="Powell A.J."/>
            <person name="Barry K."/>
            <person name="Miller A.N."/>
            <person name="Grigoriev I.V."/>
            <person name="Debuchy R."/>
            <person name="Gladieux P."/>
            <person name="Thoren M.H."/>
            <person name="Johannesson H."/>
        </authorList>
    </citation>
    <scope>NUCLEOTIDE SEQUENCE</scope>
    <source>
        <strain evidence="4">CBS 606.72</strain>
    </source>
</reference>
<comment type="caution">
    <text evidence="4">The sequence shown here is derived from an EMBL/GenBank/DDBJ whole genome shotgun (WGS) entry which is preliminary data.</text>
</comment>
<dbReference type="Proteomes" id="UP001175000">
    <property type="component" value="Unassembled WGS sequence"/>
</dbReference>
<feature type="transmembrane region" description="Helical" evidence="2">
    <location>
        <begin position="522"/>
        <end position="544"/>
    </location>
</feature>
<feature type="domain" description="CorA-like transporter" evidence="3">
    <location>
        <begin position="13"/>
        <end position="285"/>
    </location>
</feature>
<feature type="region of interest" description="Disordered" evidence="1">
    <location>
        <begin position="594"/>
        <end position="625"/>
    </location>
</feature>
<gene>
    <name evidence="4" type="ORF">B0T14DRAFT_523491</name>
</gene>
<dbReference type="InterPro" id="IPR058257">
    <property type="entry name" value="CorA-like_dom"/>
</dbReference>
<dbReference type="EMBL" id="JAULSU010000005">
    <property type="protein sequence ID" value="KAK0616609.1"/>
    <property type="molecule type" value="Genomic_DNA"/>
</dbReference>
<evidence type="ECO:0000313" key="5">
    <source>
        <dbReference type="Proteomes" id="UP001175000"/>
    </source>
</evidence>
<evidence type="ECO:0000259" key="3">
    <source>
        <dbReference type="Pfam" id="PF26616"/>
    </source>
</evidence>
<evidence type="ECO:0000256" key="1">
    <source>
        <dbReference type="SAM" id="MobiDB-lite"/>
    </source>
</evidence>
<accession>A0AA40BWW1</accession>
<sequence>MDEFDAYDRLMQTCREAHRYPHHATLLKRNYPRTVLDDYVYRLEKDGQQIFSIDDSKARVKCWDILPGDKAFTSTTLRSSSGLRSYLIRGQKDPWFRLVFVESDHSRASLNCTKHMFLFFLTYEQADPAILDNIFAFGESEIAVDACLSQYRYDDTLSLSARQPAIIALGRSGLQIRETMLLRGVERNPSNKKWFIRQMALYFSFDVVTGKTFFITVKGNDFMQHRIAEDSADILAAKASHEGDDVVGLFEMALVILLSSVRWCEEGWRWYIRDVDKDIRPTLVKARTAPIHNPGWVSTPNFVPGSRLRIPTPPPDPFLTPAATGVFKAKPDPIRNGSLAQIWHRCKDYFATDSSHGRTNVRKAEEMTHRVSPLSGMFDYKDLQKLHVSGQEIEEAILTIGLLVGALRALAERHQDLVDYGWDNMDLTGSTGLGENRIRGFKTAARPFLTKLKTSIKSLEAKGDQLVSLQKMLQEGKTLSDRLMRVEDLKANRMHAEHGRESALTMQDIAHRTEQETSSMRVLTVVALAFLPATFVASFFQSGILEWRETPDITSPWNFRLDAFKLYVSICVPMTVVTFALWFLASVRNPRLRQNASRPEVSSDEPRKGAWMSTVHRNPSFSLPT</sequence>
<organism evidence="4 5">
    <name type="scientific">Immersiella caudata</name>
    <dbReference type="NCBI Taxonomy" id="314043"/>
    <lineage>
        <taxon>Eukaryota</taxon>
        <taxon>Fungi</taxon>
        <taxon>Dikarya</taxon>
        <taxon>Ascomycota</taxon>
        <taxon>Pezizomycotina</taxon>
        <taxon>Sordariomycetes</taxon>
        <taxon>Sordariomycetidae</taxon>
        <taxon>Sordariales</taxon>
        <taxon>Lasiosphaeriaceae</taxon>
        <taxon>Immersiella</taxon>
    </lineage>
</organism>
<keyword evidence="2" id="KW-0812">Transmembrane</keyword>
<evidence type="ECO:0000313" key="4">
    <source>
        <dbReference type="EMBL" id="KAK0616609.1"/>
    </source>
</evidence>
<feature type="transmembrane region" description="Helical" evidence="2">
    <location>
        <begin position="564"/>
        <end position="585"/>
    </location>
</feature>
<name>A0AA40BWW1_9PEZI</name>
<dbReference type="Gene3D" id="1.20.58.340">
    <property type="entry name" value="Magnesium transport protein CorA, transmembrane region"/>
    <property type="match status" value="1"/>
</dbReference>
<proteinExistence type="predicted"/>
<keyword evidence="5" id="KW-1185">Reference proteome</keyword>
<keyword evidence="2" id="KW-1133">Transmembrane helix</keyword>
<dbReference type="AlphaFoldDB" id="A0AA40BWW1"/>